<proteinExistence type="predicted"/>
<evidence type="ECO:0000313" key="2">
    <source>
        <dbReference type="Proteomes" id="UP001279734"/>
    </source>
</evidence>
<protein>
    <submittedName>
        <fullName evidence="1">Uncharacterized protein</fullName>
    </submittedName>
</protein>
<organism evidence="1 2">
    <name type="scientific">Nepenthes gracilis</name>
    <name type="common">Slender pitcher plant</name>
    <dbReference type="NCBI Taxonomy" id="150966"/>
    <lineage>
        <taxon>Eukaryota</taxon>
        <taxon>Viridiplantae</taxon>
        <taxon>Streptophyta</taxon>
        <taxon>Embryophyta</taxon>
        <taxon>Tracheophyta</taxon>
        <taxon>Spermatophyta</taxon>
        <taxon>Magnoliopsida</taxon>
        <taxon>eudicotyledons</taxon>
        <taxon>Gunneridae</taxon>
        <taxon>Pentapetalae</taxon>
        <taxon>Caryophyllales</taxon>
        <taxon>Nepenthaceae</taxon>
        <taxon>Nepenthes</taxon>
    </lineage>
</organism>
<sequence length="188" mass="21030">MHTKSSKATQKKTPNHPPCSIKIVLATNNSPPVTPTVQPAQFQHRTDLQHPNKDQIGLPNKHNLVSKPDKAPASHPKAKVSFTRVFTQQPTTLNLCSIKDQQQDNRHDASQAARMHKDITPQRAKEMQCRAGFTSWYGVGASIIRYTGCIVALGDVGRWLYLMEKRVSLEMLDLYRELQPDCSPGCSC</sequence>
<gene>
    <name evidence="1" type="ORF">Nepgr_033901</name>
</gene>
<name>A0AAD3TN50_NEPGR</name>
<dbReference type="EMBL" id="BSYO01000054">
    <property type="protein sequence ID" value="GMH32057.1"/>
    <property type="molecule type" value="Genomic_DNA"/>
</dbReference>
<dbReference type="Proteomes" id="UP001279734">
    <property type="component" value="Unassembled WGS sequence"/>
</dbReference>
<accession>A0AAD3TN50</accession>
<dbReference type="AlphaFoldDB" id="A0AAD3TN50"/>
<comment type="caution">
    <text evidence="1">The sequence shown here is derived from an EMBL/GenBank/DDBJ whole genome shotgun (WGS) entry which is preliminary data.</text>
</comment>
<keyword evidence="2" id="KW-1185">Reference proteome</keyword>
<evidence type="ECO:0000313" key="1">
    <source>
        <dbReference type="EMBL" id="GMH32057.1"/>
    </source>
</evidence>
<reference evidence="1" key="1">
    <citation type="submission" date="2023-05" db="EMBL/GenBank/DDBJ databases">
        <title>Nepenthes gracilis genome sequencing.</title>
        <authorList>
            <person name="Fukushima K."/>
        </authorList>
    </citation>
    <scope>NUCLEOTIDE SEQUENCE</scope>
    <source>
        <strain evidence="1">SING2019-196</strain>
    </source>
</reference>